<organism evidence="1 2">
    <name type="scientific">Rhizophagus irregularis</name>
    <dbReference type="NCBI Taxonomy" id="588596"/>
    <lineage>
        <taxon>Eukaryota</taxon>
        <taxon>Fungi</taxon>
        <taxon>Fungi incertae sedis</taxon>
        <taxon>Mucoromycota</taxon>
        <taxon>Glomeromycotina</taxon>
        <taxon>Glomeromycetes</taxon>
        <taxon>Glomerales</taxon>
        <taxon>Glomeraceae</taxon>
        <taxon>Rhizophagus</taxon>
    </lineage>
</organism>
<dbReference type="PANTHER" id="PTHR21446:SF12">
    <property type="entry name" value="POTASSIUM CHANNEL TETRAMERIZATION DOMAIN CONTAINING 1"/>
    <property type="match status" value="1"/>
</dbReference>
<proteinExistence type="predicted"/>
<name>A0A916E7N4_9GLOM</name>
<gene>
    <name evidence="1" type="ORF">CHRIB12_LOCUS10531</name>
</gene>
<comment type="caution">
    <text evidence="1">The sequence shown here is derived from an EMBL/GenBank/DDBJ whole genome shotgun (WGS) entry which is preliminary data.</text>
</comment>
<dbReference type="EMBL" id="CAGKOT010000021">
    <property type="protein sequence ID" value="CAB5365664.1"/>
    <property type="molecule type" value="Genomic_DNA"/>
</dbReference>
<evidence type="ECO:0000313" key="2">
    <source>
        <dbReference type="Proteomes" id="UP000684084"/>
    </source>
</evidence>
<reference evidence="1" key="1">
    <citation type="submission" date="2020-05" db="EMBL/GenBank/DDBJ databases">
        <authorList>
            <person name="Rincon C."/>
            <person name="Sanders R I."/>
            <person name="Robbins C."/>
            <person name="Chaturvedi A."/>
        </authorList>
    </citation>
    <scope>NUCLEOTIDE SEQUENCE</scope>
    <source>
        <strain evidence="1">CHB12</strain>
    </source>
</reference>
<evidence type="ECO:0000313" key="1">
    <source>
        <dbReference type="EMBL" id="CAB5365664.1"/>
    </source>
</evidence>
<protein>
    <submittedName>
        <fullName evidence="1">Uncharacterized protein</fullName>
    </submittedName>
</protein>
<sequence>MNLFNSYREAANFTNPLELLDDTTLQKQLCQFFCGIRKSEKKEYAPSSLHVGFAAIARGLSDIFYPNRIINIYDKYKWKRLHKIFDGRIKQIQDNQDTSRKKTDALEMCKIKTILDSPNIQTNTPKGLTYRVWFWLTLLCNLHSGDPKRLKNS</sequence>
<dbReference type="AlphaFoldDB" id="A0A916E7N4"/>
<dbReference type="PANTHER" id="PTHR21446">
    <property type="entry name" value="DUF3504 DOMAIN-CONTAINING PROTEIN"/>
    <property type="match status" value="1"/>
</dbReference>
<accession>A0A916E7N4</accession>
<dbReference type="InterPro" id="IPR052787">
    <property type="entry name" value="MAVS"/>
</dbReference>
<dbReference type="Proteomes" id="UP000684084">
    <property type="component" value="Unassembled WGS sequence"/>
</dbReference>
<dbReference type="VEuPathDB" id="FungiDB:RhiirFUN_019507"/>
<dbReference type="OrthoDB" id="2353628at2759"/>